<dbReference type="RefSeq" id="XP_073555716.1">
    <property type="nucleotide sequence ID" value="XM_073705799.1"/>
</dbReference>
<protein>
    <submittedName>
        <fullName evidence="2">Uncharacterized protein</fullName>
    </submittedName>
</protein>
<keyword evidence="3" id="KW-1185">Reference proteome</keyword>
<feature type="compositionally biased region" description="Basic and acidic residues" evidence="1">
    <location>
        <begin position="37"/>
        <end position="61"/>
    </location>
</feature>
<gene>
    <name evidence="2" type="ORF">CCMA1212_008682</name>
</gene>
<feature type="region of interest" description="Disordered" evidence="1">
    <location>
        <begin position="1"/>
        <end position="75"/>
    </location>
</feature>
<name>A0ABY2GWE2_9HYPO</name>
<dbReference type="EMBL" id="PPTA01000014">
    <property type="protein sequence ID" value="TFA99514.1"/>
    <property type="molecule type" value="Genomic_DNA"/>
</dbReference>
<dbReference type="GeneID" id="300580249"/>
<evidence type="ECO:0000313" key="2">
    <source>
        <dbReference type="EMBL" id="TFA99514.1"/>
    </source>
</evidence>
<comment type="caution">
    <text evidence="2">The sequence shown here is derived from an EMBL/GenBank/DDBJ whole genome shotgun (WGS) entry which is preliminary data.</text>
</comment>
<feature type="compositionally biased region" description="Basic and acidic residues" evidence="1">
    <location>
        <begin position="1"/>
        <end position="12"/>
    </location>
</feature>
<accession>A0ABY2GWE2</accession>
<sequence>MRLEAQRGELGRTYRTQAAGRPFSRRANKQSVGTDGEETRHDNRENRRKEGKWKTGRDSTRGPEAPGPGRGAWTVGTPEQLLRCAQEQAGQGVSRPPATTIGAKMCRDKVRQAADHALRGRGRVARETRSWGLREGDALRWWKGEVTAEIVHLTRG</sequence>
<proteinExistence type="predicted"/>
<organism evidence="2 3">
    <name type="scientific">Trichoderma ghanense</name>
    <dbReference type="NCBI Taxonomy" id="65468"/>
    <lineage>
        <taxon>Eukaryota</taxon>
        <taxon>Fungi</taxon>
        <taxon>Dikarya</taxon>
        <taxon>Ascomycota</taxon>
        <taxon>Pezizomycotina</taxon>
        <taxon>Sordariomycetes</taxon>
        <taxon>Hypocreomycetidae</taxon>
        <taxon>Hypocreales</taxon>
        <taxon>Hypocreaceae</taxon>
        <taxon>Trichoderma</taxon>
    </lineage>
</organism>
<evidence type="ECO:0000313" key="3">
    <source>
        <dbReference type="Proteomes" id="UP001642720"/>
    </source>
</evidence>
<reference evidence="2 3" key="1">
    <citation type="submission" date="2018-01" db="EMBL/GenBank/DDBJ databases">
        <title>Genome characterization of the sugarcane-associated fungus Trichoderma ghanense CCMA-1212 and their application in lignocelulose bioconversion.</title>
        <authorList>
            <person name="Steindorff A.S."/>
            <person name="Mendes T.D."/>
            <person name="Vilela E.S.D."/>
            <person name="Rodrigues D.S."/>
            <person name="Formighieri E.F."/>
            <person name="Melo I.S."/>
            <person name="Favaro L.C.L."/>
        </authorList>
    </citation>
    <scope>NUCLEOTIDE SEQUENCE [LARGE SCALE GENOMIC DNA]</scope>
    <source>
        <strain evidence="2 3">CCMA-1212</strain>
    </source>
</reference>
<dbReference type="Proteomes" id="UP001642720">
    <property type="component" value="Unassembled WGS sequence"/>
</dbReference>
<evidence type="ECO:0000256" key="1">
    <source>
        <dbReference type="SAM" id="MobiDB-lite"/>
    </source>
</evidence>